<accession>A0AA36FW14</accession>
<feature type="non-terminal residue" evidence="3">
    <location>
        <position position="397"/>
    </location>
</feature>
<evidence type="ECO:0000256" key="1">
    <source>
        <dbReference type="SAM" id="MobiDB-lite"/>
    </source>
</evidence>
<feature type="transmembrane region" description="Helical" evidence="2">
    <location>
        <begin position="348"/>
        <end position="368"/>
    </location>
</feature>
<evidence type="ECO:0000256" key="2">
    <source>
        <dbReference type="SAM" id="Phobius"/>
    </source>
</evidence>
<feature type="region of interest" description="Disordered" evidence="1">
    <location>
        <begin position="1"/>
        <end position="27"/>
    </location>
</feature>
<feature type="region of interest" description="Disordered" evidence="1">
    <location>
        <begin position="185"/>
        <end position="204"/>
    </location>
</feature>
<keyword evidence="2" id="KW-0472">Membrane</keyword>
<feature type="compositionally biased region" description="Basic and acidic residues" evidence="1">
    <location>
        <begin position="44"/>
        <end position="53"/>
    </location>
</feature>
<organism evidence="3 4">
    <name type="scientific">Mesorhabditis spiculigera</name>
    <dbReference type="NCBI Taxonomy" id="96644"/>
    <lineage>
        <taxon>Eukaryota</taxon>
        <taxon>Metazoa</taxon>
        <taxon>Ecdysozoa</taxon>
        <taxon>Nematoda</taxon>
        <taxon>Chromadorea</taxon>
        <taxon>Rhabditida</taxon>
        <taxon>Rhabditina</taxon>
        <taxon>Rhabditomorpha</taxon>
        <taxon>Rhabditoidea</taxon>
        <taxon>Rhabditidae</taxon>
        <taxon>Mesorhabditinae</taxon>
        <taxon>Mesorhabditis</taxon>
    </lineage>
</organism>
<dbReference type="AlphaFoldDB" id="A0AA36FW14"/>
<name>A0AA36FW14_9BILA</name>
<keyword evidence="2" id="KW-0812">Transmembrane</keyword>
<feature type="region of interest" description="Disordered" evidence="1">
    <location>
        <begin position="39"/>
        <end position="172"/>
    </location>
</feature>
<evidence type="ECO:0000313" key="4">
    <source>
        <dbReference type="Proteomes" id="UP001177023"/>
    </source>
</evidence>
<evidence type="ECO:0000313" key="3">
    <source>
        <dbReference type="EMBL" id="CAJ0569831.1"/>
    </source>
</evidence>
<feature type="transmembrane region" description="Helical" evidence="2">
    <location>
        <begin position="307"/>
        <end position="327"/>
    </location>
</feature>
<sequence>EEEQDEIDTMGKQNGKSHTIPDIIREEEEEECRKYVRVGSAVEDSNKDLEAAEAKAAPVPPPRRHRARRDHVELENGRVTFGLDNTASEDAKEDETSSDSSPDRPAVPTASRSTEETEVPQSGEESDTNSTSKWLDKVPGVPKAIRNRFRKSNSSSKDPEPERPPWVKPPETTFQKIKSALTGIKPSIPSIPKFGRSASSQSSPRELDILKPDYTNTYDVLDPKAAARREKHDRKALTKRVRGRIREQLREAARKERKRRMITDAIELILSLLRMITSFAVLVGNIRKTFLPAQIKYLQPGQHHYDYYLLNAIFRVTTFMDVTMFSLNFMWIYCLQWHLFCRLGFCRFWFWCGVLVTIAVTTMVWPMSVAMADMDLSWCQFKNGSSLAKYQPSWRRH</sequence>
<keyword evidence="4" id="KW-1185">Reference proteome</keyword>
<dbReference type="EMBL" id="CATQJA010002148">
    <property type="protein sequence ID" value="CAJ0569831.1"/>
    <property type="molecule type" value="Genomic_DNA"/>
</dbReference>
<gene>
    <name evidence="3" type="ORF">MSPICULIGERA_LOCUS8289</name>
</gene>
<reference evidence="3" key="1">
    <citation type="submission" date="2023-06" db="EMBL/GenBank/DDBJ databases">
        <authorList>
            <person name="Delattre M."/>
        </authorList>
    </citation>
    <scope>NUCLEOTIDE SEQUENCE</scope>
    <source>
        <strain evidence="3">AF72</strain>
    </source>
</reference>
<feature type="transmembrane region" description="Helical" evidence="2">
    <location>
        <begin position="265"/>
        <end position="287"/>
    </location>
</feature>
<proteinExistence type="predicted"/>
<feature type="non-terminal residue" evidence="3">
    <location>
        <position position="1"/>
    </location>
</feature>
<comment type="caution">
    <text evidence="3">The sequence shown here is derived from an EMBL/GenBank/DDBJ whole genome shotgun (WGS) entry which is preliminary data.</text>
</comment>
<protein>
    <submittedName>
        <fullName evidence="3">Uncharacterized protein</fullName>
    </submittedName>
</protein>
<keyword evidence="2" id="KW-1133">Transmembrane helix</keyword>
<dbReference type="Proteomes" id="UP001177023">
    <property type="component" value="Unassembled WGS sequence"/>
</dbReference>